<feature type="compositionally biased region" description="Low complexity" evidence="3">
    <location>
        <begin position="323"/>
        <end position="341"/>
    </location>
</feature>
<keyword evidence="5" id="KW-1185">Reference proteome</keyword>
<sequence>MADPPNARQYGIKVDKSNAAAIDAYVEYHRIVGDDDGGVMMSPEEYEAYKRKVIPMRIKNRIYTSYTSPSGMDCKMVGPETNCFCQHRYKQHQTDFKEIPAERPIMLPCKVSGCRCVSYHYVPLNGGQPIRCTCKHMADEHNEKAPYVCKKGGCTKCTGFTSSFTCGCGAGHKEHRMMIETGEEREARGHPVGQATPYQAMGGITGFSSLAEGYMRLDPSGRGAPDEAWLDQPITSHDNPFLRENVHSIKAHQMAKGAAGLPGLDQRVFDDAEERMSAMRRPEESEMDYFERRYQERLKREKAGPSRPEITDVRPGPRKALEGPKGVKSKTSTTGASSSKR</sequence>
<feature type="compositionally biased region" description="Basic and acidic residues" evidence="3">
    <location>
        <begin position="297"/>
        <end position="312"/>
    </location>
</feature>
<comment type="caution">
    <text evidence="4">The sequence shown here is derived from an EMBL/GenBank/DDBJ whole genome shotgun (WGS) entry which is preliminary data.</text>
</comment>
<gene>
    <name evidence="4" type="ORF">V1264_002490</name>
</gene>
<dbReference type="InterPro" id="IPR026755">
    <property type="entry name" value="Fam221a/b"/>
</dbReference>
<evidence type="ECO:0000256" key="2">
    <source>
        <dbReference type="ARBA" id="ARBA00039630"/>
    </source>
</evidence>
<dbReference type="Proteomes" id="UP001374579">
    <property type="component" value="Unassembled WGS sequence"/>
</dbReference>
<evidence type="ECO:0000313" key="4">
    <source>
        <dbReference type="EMBL" id="KAK7098130.1"/>
    </source>
</evidence>
<dbReference type="PANTHER" id="PTHR31214">
    <property type="entry name" value="PROTEIN FAM221A-RELATED"/>
    <property type="match status" value="1"/>
</dbReference>
<dbReference type="PANTHER" id="PTHR31214:SF2">
    <property type="entry name" value="PROTEIN FAM221A"/>
    <property type="match status" value="1"/>
</dbReference>
<reference evidence="4 5" key="1">
    <citation type="submission" date="2024-02" db="EMBL/GenBank/DDBJ databases">
        <title>Chromosome-scale genome assembly of the rough periwinkle Littorina saxatilis.</title>
        <authorList>
            <person name="De Jode A."/>
            <person name="Faria R."/>
            <person name="Formenti G."/>
            <person name="Sims Y."/>
            <person name="Smith T.P."/>
            <person name="Tracey A."/>
            <person name="Wood J.M.D."/>
            <person name="Zagrodzka Z.B."/>
            <person name="Johannesson K."/>
            <person name="Butlin R.K."/>
            <person name="Leder E.H."/>
        </authorList>
    </citation>
    <scope>NUCLEOTIDE SEQUENCE [LARGE SCALE GENOMIC DNA]</scope>
    <source>
        <strain evidence="4">Snail1</strain>
        <tissue evidence="4">Muscle</tissue>
    </source>
</reference>
<evidence type="ECO:0000256" key="1">
    <source>
        <dbReference type="ARBA" id="ARBA00011026"/>
    </source>
</evidence>
<protein>
    <recommendedName>
        <fullName evidence="2">Protein FAM221A</fullName>
    </recommendedName>
</protein>
<name>A0AAN9B2R5_9CAEN</name>
<dbReference type="EMBL" id="JBAMIC010000012">
    <property type="protein sequence ID" value="KAK7098130.1"/>
    <property type="molecule type" value="Genomic_DNA"/>
</dbReference>
<organism evidence="4 5">
    <name type="scientific">Littorina saxatilis</name>
    <dbReference type="NCBI Taxonomy" id="31220"/>
    <lineage>
        <taxon>Eukaryota</taxon>
        <taxon>Metazoa</taxon>
        <taxon>Spiralia</taxon>
        <taxon>Lophotrochozoa</taxon>
        <taxon>Mollusca</taxon>
        <taxon>Gastropoda</taxon>
        <taxon>Caenogastropoda</taxon>
        <taxon>Littorinimorpha</taxon>
        <taxon>Littorinoidea</taxon>
        <taxon>Littorinidae</taxon>
        <taxon>Littorina</taxon>
    </lineage>
</organism>
<feature type="region of interest" description="Disordered" evidence="3">
    <location>
        <begin position="297"/>
        <end position="341"/>
    </location>
</feature>
<dbReference type="AlphaFoldDB" id="A0AAN9B2R5"/>
<evidence type="ECO:0000256" key="3">
    <source>
        <dbReference type="SAM" id="MobiDB-lite"/>
    </source>
</evidence>
<dbReference type="Pfam" id="PF14753">
    <property type="entry name" value="FAM221"/>
    <property type="match status" value="1"/>
</dbReference>
<comment type="similarity">
    <text evidence="1">Belongs to the FAM221 family.</text>
</comment>
<proteinExistence type="inferred from homology"/>
<evidence type="ECO:0000313" key="5">
    <source>
        <dbReference type="Proteomes" id="UP001374579"/>
    </source>
</evidence>
<accession>A0AAN9B2R5</accession>